<name>A0A427YUI4_9TREE</name>
<accession>A0A427YUI4</accession>
<proteinExistence type="predicted"/>
<evidence type="ECO:0000313" key="2">
    <source>
        <dbReference type="Proteomes" id="UP000279259"/>
    </source>
</evidence>
<dbReference type="Proteomes" id="UP000279259">
    <property type="component" value="Unassembled WGS sequence"/>
</dbReference>
<comment type="caution">
    <text evidence="1">The sequence shown here is derived from an EMBL/GenBank/DDBJ whole genome shotgun (WGS) entry which is preliminary data.</text>
</comment>
<organism evidence="1 2">
    <name type="scientific">Saitozyma podzolica</name>
    <dbReference type="NCBI Taxonomy" id="1890683"/>
    <lineage>
        <taxon>Eukaryota</taxon>
        <taxon>Fungi</taxon>
        <taxon>Dikarya</taxon>
        <taxon>Basidiomycota</taxon>
        <taxon>Agaricomycotina</taxon>
        <taxon>Tremellomycetes</taxon>
        <taxon>Tremellales</taxon>
        <taxon>Trimorphomycetaceae</taxon>
        <taxon>Saitozyma</taxon>
    </lineage>
</organism>
<sequence length="237" mass="26873">MSIPVIVTSGGSRLTRTQRASVKEFIGNISNIELSLRGVRSAAFTTRRRQGQYVDEHAEFMSDCGWRTREIRTCQTNNPDPNITISRADFIFIDLVSYYDPRYTVEVDEESAELLSDVLQDLVGPFDDEPANPDELPSGASRALTAPQLIDLADALYRSREPILDGHRYRVDAQAGDLFILLHSHGSRDLSLTFSKQPIPDLEEQDFQSSTDGPIMTYAWDAAWRRPDFVPYIERRD</sequence>
<gene>
    <name evidence="1" type="ORF">EHS25_004610</name>
</gene>
<dbReference type="EMBL" id="RSCD01000002">
    <property type="protein sequence ID" value="RSH94804.1"/>
    <property type="molecule type" value="Genomic_DNA"/>
</dbReference>
<reference evidence="1 2" key="1">
    <citation type="submission" date="2018-11" db="EMBL/GenBank/DDBJ databases">
        <title>Genome sequence of Saitozyma podzolica DSM 27192.</title>
        <authorList>
            <person name="Aliyu H."/>
            <person name="Gorte O."/>
            <person name="Ochsenreither K."/>
        </authorList>
    </citation>
    <scope>NUCLEOTIDE SEQUENCE [LARGE SCALE GENOMIC DNA]</scope>
    <source>
        <strain evidence="1 2">DSM 27192</strain>
    </source>
</reference>
<dbReference type="OrthoDB" id="10298825at2759"/>
<protein>
    <submittedName>
        <fullName evidence="1">Uncharacterized protein</fullName>
    </submittedName>
</protein>
<dbReference type="AlphaFoldDB" id="A0A427YUI4"/>
<evidence type="ECO:0000313" key="1">
    <source>
        <dbReference type="EMBL" id="RSH94804.1"/>
    </source>
</evidence>
<keyword evidence="2" id="KW-1185">Reference proteome</keyword>